<keyword evidence="4" id="KW-1185">Reference proteome</keyword>
<dbReference type="PANTHER" id="PTHR40836:SF4">
    <property type="entry name" value="RB1-INDUCIBLE COILED-COIL PROTEIN"/>
    <property type="match status" value="1"/>
</dbReference>
<reference evidence="3 4" key="1">
    <citation type="submission" date="2018-04" db="EMBL/GenBank/DDBJ databases">
        <authorList>
            <person name="Vogel A."/>
        </authorList>
    </citation>
    <scope>NUCLEOTIDE SEQUENCE [LARGE SCALE GENOMIC DNA]</scope>
</reference>
<protein>
    <recommendedName>
        <fullName evidence="2">DUF4378 domain-containing protein</fullName>
    </recommendedName>
</protein>
<dbReference type="OrthoDB" id="446244at2759"/>
<organism evidence="3 4">
    <name type="scientific">Cuscuta campestris</name>
    <dbReference type="NCBI Taxonomy" id="132261"/>
    <lineage>
        <taxon>Eukaryota</taxon>
        <taxon>Viridiplantae</taxon>
        <taxon>Streptophyta</taxon>
        <taxon>Embryophyta</taxon>
        <taxon>Tracheophyta</taxon>
        <taxon>Spermatophyta</taxon>
        <taxon>Magnoliopsida</taxon>
        <taxon>eudicotyledons</taxon>
        <taxon>Gunneridae</taxon>
        <taxon>Pentapetalae</taxon>
        <taxon>asterids</taxon>
        <taxon>lamiids</taxon>
        <taxon>Solanales</taxon>
        <taxon>Convolvulaceae</taxon>
        <taxon>Cuscuteae</taxon>
        <taxon>Cuscuta</taxon>
        <taxon>Cuscuta subgen. Grammica</taxon>
        <taxon>Cuscuta sect. Cleistogrammica</taxon>
    </lineage>
</organism>
<dbReference type="PANTHER" id="PTHR40836">
    <property type="entry name" value="RB1-INDUCIBLE COILED-COIL PROTEIN"/>
    <property type="match status" value="1"/>
</dbReference>
<sequence>MKNQLTHDEDEIGMTRRRRSSSKGQNGQSAVARLMGVDMSPFLLDSMPTSIQNKKKKKSEKPTPRREHPQEEELEKFKREFEAWQTEKHNSFCLNNVGSEIMVLRPDFDDIEAAMCGSRASSPGVSEERGGNSMEDFLEEVNKRLRREWRETQCRGRGIETPYSEKSPYEVETKLSPRSLIRSLSAPISRTSLGYLLLEEAKRKRGASDRIALSALDQNKRKEKFSLKEKVSSFKAKLFSKKLQPLEGSHGSCGTNHILNDSTTMNLYERHENFTEVPPSPASVCSSVTEELGWRPGGDYSQISSPASTPDIHPLVESDMPRVFREISSNIRELRRQLNQLETGEAMTDERPRAPLEEEMMMEIHDNAKAYIRDLLIASGLYDDKYPSRWDPFGKAISDHVFEGVENTYKQKKAEGNEEERLNHKMLCDLLNEAVPNILQAPLTLSRFMEDVIGTMSRPPRGRKLLDCVWEMTRAYIYPGADLSYCSLEGMVAHDLKSTPWLIVSEEDGNAIGKDVESQITGDLIQEILEDMKPLS</sequence>
<evidence type="ECO:0000256" key="1">
    <source>
        <dbReference type="SAM" id="MobiDB-lite"/>
    </source>
</evidence>
<evidence type="ECO:0000313" key="4">
    <source>
        <dbReference type="Proteomes" id="UP000595140"/>
    </source>
</evidence>
<dbReference type="InterPro" id="IPR025486">
    <property type="entry name" value="DUF4378"/>
</dbReference>
<gene>
    <name evidence="3" type="ORF">CCAM_LOCUS29996</name>
</gene>
<accession>A0A484MHD7</accession>
<dbReference type="AlphaFoldDB" id="A0A484MHD7"/>
<proteinExistence type="predicted"/>
<dbReference type="Proteomes" id="UP000595140">
    <property type="component" value="Unassembled WGS sequence"/>
</dbReference>
<feature type="compositionally biased region" description="Basic and acidic residues" evidence="1">
    <location>
        <begin position="60"/>
        <end position="74"/>
    </location>
</feature>
<feature type="domain" description="DUF4378" evidence="2">
    <location>
        <begin position="370"/>
        <end position="527"/>
    </location>
</feature>
<feature type="region of interest" description="Disordered" evidence="1">
    <location>
        <begin position="1"/>
        <end position="74"/>
    </location>
</feature>
<name>A0A484MHD7_9ASTE</name>
<evidence type="ECO:0000259" key="2">
    <source>
        <dbReference type="Pfam" id="PF14309"/>
    </source>
</evidence>
<dbReference type="Pfam" id="PF14309">
    <property type="entry name" value="DUF4378"/>
    <property type="match status" value="1"/>
</dbReference>
<evidence type="ECO:0000313" key="3">
    <source>
        <dbReference type="EMBL" id="VFQ88220.1"/>
    </source>
</evidence>
<dbReference type="EMBL" id="OOIL02003480">
    <property type="protein sequence ID" value="VFQ88220.1"/>
    <property type="molecule type" value="Genomic_DNA"/>
</dbReference>